<dbReference type="AlphaFoldDB" id="R2T1N4"/>
<protein>
    <recommendedName>
        <fullName evidence="2">WxL domain-containing protein</fullName>
    </recommendedName>
</protein>
<gene>
    <name evidence="3" type="ORF">UAU_01919</name>
</gene>
<proteinExistence type="predicted"/>
<evidence type="ECO:0000313" key="4">
    <source>
        <dbReference type="Proteomes" id="UP000013782"/>
    </source>
</evidence>
<dbReference type="eggNOG" id="ENOG50306YS">
    <property type="taxonomic scope" value="Bacteria"/>
</dbReference>
<evidence type="ECO:0000259" key="2">
    <source>
        <dbReference type="Pfam" id="PF13731"/>
    </source>
</evidence>
<dbReference type="InterPro" id="IPR027994">
    <property type="entry name" value="WxL_dom"/>
</dbReference>
<dbReference type="Pfam" id="PF13731">
    <property type="entry name" value="WxL"/>
    <property type="match status" value="1"/>
</dbReference>
<keyword evidence="4" id="KW-1185">Reference proteome</keyword>
<keyword evidence="1" id="KW-0732">Signal</keyword>
<accession>R2T1N4</accession>
<dbReference type="RefSeq" id="WP_010756913.1">
    <property type="nucleotide sequence ID" value="NZ_ASWD01000001.1"/>
</dbReference>
<sequence>MKKKLVVGLVTSASVLGVCVAGATAFAAVKDTHDTNVGIGFSGHTTPPGSDDLTLKWAPISFDFGSSNTVNAAAQAFNEDTGAKKYVVVSDARTTGSDKWELTAKLTQLTSGSSTLTGATLSFDSVKKGYVGTASPETVGSIIAPTALHTATVTSPTQTLTPGAAAVVVMSDGTTSYKGDTAMEMDNIKLNVPGGVAAEGKQYSGKLTWSLDDTV</sequence>
<dbReference type="HOGENOM" id="CLU_106213_0_0_9"/>
<feature type="signal peptide" evidence="1">
    <location>
        <begin position="1"/>
        <end position="27"/>
    </location>
</feature>
<organism evidence="3 4">
    <name type="scientific">Enterococcus pallens ATCC BAA-351</name>
    <dbReference type="NCBI Taxonomy" id="1158607"/>
    <lineage>
        <taxon>Bacteria</taxon>
        <taxon>Bacillati</taxon>
        <taxon>Bacillota</taxon>
        <taxon>Bacilli</taxon>
        <taxon>Lactobacillales</taxon>
        <taxon>Enterococcaceae</taxon>
        <taxon>Enterococcus</taxon>
    </lineage>
</organism>
<evidence type="ECO:0000313" key="3">
    <source>
        <dbReference type="EMBL" id="EOH94184.1"/>
    </source>
</evidence>
<name>R2T1N4_9ENTE</name>
<dbReference type="EMBL" id="AJAQ01000015">
    <property type="protein sequence ID" value="EOH94184.1"/>
    <property type="molecule type" value="Genomic_DNA"/>
</dbReference>
<dbReference type="OrthoDB" id="2194880at2"/>
<dbReference type="PATRIC" id="fig|1158607.3.peg.1887"/>
<feature type="domain" description="WxL" evidence="2">
    <location>
        <begin position="49"/>
        <end position="214"/>
    </location>
</feature>
<dbReference type="STRING" id="160454.RV10_GL004727"/>
<evidence type="ECO:0000256" key="1">
    <source>
        <dbReference type="SAM" id="SignalP"/>
    </source>
</evidence>
<reference evidence="3 4" key="1">
    <citation type="submission" date="2013-02" db="EMBL/GenBank/DDBJ databases">
        <title>The Genome Sequence of Enterococcus pallens BAA-351.</title>
        <authorList>
            <consortium name="The Broad Institute Genome Sequencing Platform"/>
            <consortium name="The Broad Institute Genome Sequencing Center for Infectious Disease"/>
            <person name="Earl A.M."/>
            <person name="Gilmore M.S."/>
            <person name="Lebreton F."/>
            <person name="Walker B."/>
            <person name="Young S.K."/>
            <person name="Zeng Q."/>
            <person name="Gargeya S."/>
            <person name="Fitzgerald M."/>
            <person name="Haas B."/>
            <person name="Abouelleil A."/>
            <person name="Alvarado L."/>
            <person name="Arachchi H.M."/>
            <person name="Berlin A.M."/>
            <person name="Chapman S.B."/>
            <person name="Dewar J."/>
            <person name="Goldberg J."/>
            <person name="Griggs A."/>
            <person name="Gujja S."/>
            <person name="Hansen M."/>
            <person name="Howarth C."/>
            <person name="Imamovic A."/>
            <person name="Larimer J."/>
            <person name="McCowan C."/>
            <person name="Murphy C."/>
            <person name="Neiman D."/>
            <person name="Pearson M."/>
            <person name="Priest M."/>
            <person name="Roberts A."/>
            <person name="Saif S."/>
            <person name="Shea T."/>
            <person name="Sisk P."/>
            <person name="Sykes S."/>
            <person name="Wortman J."/>
            <person name="Nusbaum C."/>
            <person name="Birren B."/>
        </authorList>
    </citation>
    <scope>NUCLEOTIDE SEQUENCE [LARGE SCALE GENOMIC DNA]</scope>
    <source>
        <strain evidence="3 4">ATCC BAA-351</strain>
    </source>
</reference>
<comment type="caution">
    <text evidence="3">The sequence shown here is derived from an EMBL/GenBank/DDBJ whole genome shotgun (WGS) entry which is preliminary data.</text>
</comment>
<dbReference type="Proteomes" id="UP000013782">
    <property type="component" value="Unassembled WGS sequence"/>
</dbReference>
<feature type="chain" id="PRO_5004356569" description="WxL domain-containing protein" evidence="1">
    <location>
        <begin position="28"/>
        <end position="215"/>
    </location>
</feature>